<dbReference type="GO" id="GO:0030527">
    <property type="term" value="F:structural constituent of chromatin"/>
    <property type="evidence" value="ECO:0007669"/>
    <property type="project" value="InterPro"/>
</dbReference>
<dbReference type="GO" id="GO:0030261">
    <property type="term" value="P:chromosome condensation"/>
    <property type="evidence" value="ECO:0007669"/>
    <property type="project" value="UniProtKB-KW"/>
</dbReference>
<dbReference type="GO" id="GO:0010467">
    <property type="term" value="P:gene expression"/>
    <property type="evidence" value="ECO:0007669"/>
    <property type="project" value="UniProtKB-ARBA"/>
</dbReference>
<evidence type="ECO:0000256" key="2">
    <source>
        <dbReference type="ARBA" id="ARBA00023067"/>
    </source>
</evidence>
<evidence type="ECO:0000256" key="1">
    <source>
        <dbReference type="ARBA" id="ARBA00010529"/>
    </source>
</evidence>
<reference evidence="5" key="1">
    <citation type="submission" date="2018-06" db="EMBL/GenBank/DDBJ databases">
        <authorList>
            <person name="Zhirakovskaya E."/>
        </authorList>
    </citation>
    <scope>NUCLEOTIDE SEQUENCE</scope>
</reference>
<dbReference type="GO" id="GO:0042802">
    <property type="term" value="F:identical protein binding"/>
    <property type="evidence" value="ECO:0007669"/>
    <property type="project" value="UniProtKB-ARBA"/>
</dbReference>
<evidence type="ECO:0000313" key="5">
    <source>
        <dbReference type="EMBL" id="VAW92379.1"/>
    </source>
</evidence>
<evidence type="ECO:0000256" key="3">
    <source>
        <dbReference type="ARBA" id="ARBA00023125"/>
    </source>
</evidence>
<gene>
    <name evidence="5" type="ORF">MNBD_GAMMA21-1275</name>
</gene>
<dbReference type="InterPro" id="IPR020816">
    <property type="entry name" value="Histone-like_DNA-bd_CS"/>
</dbReference>
<dbReference type="AlphaFoldDB" id="A0A3B1A2I4"/>
<keyword evidence="2" id="KW-0226">DNA condensation</keyword>
<dbReference type="SMART" id="SM00411">
    <property type="entry name" value="BHL"/>
    <property type="match status" value="1"/>
</dbReference>
<name>A0A3B1A2I4_9ZZZZ</name>
<comment type="similarity">
    <text evidence="1">Belongs to the bacterial histone-like protein family.</text>
</comment>
<dbReference type="InterPro" id="IPR010992">
    <property type="entry name" value="IHF-like_DNA-bd_dom_sf"/>
</dbReference>
<dbReference type="Gene3D" id="4.10.520.10">
    <property type="entry name" value="IHF-like DNA-binding proteins"/>
    <property type="match status" value="1"/>
</dbReference>
<dbReference type="GO" id="GO:0003677">
    <property type="term" value="F:DNA binding"/>
    <property type="evidence" value="ECO:0007669"/>
    <property type="project" value="UniProtKB-KW"/>
</dbReference>
<proteinExistence type="inferred from homology"/>
<evidence type="ECO:0000256" key="4">
    <source>
        <dbReference type="SAM" id="MobiDB-lite"/>
    </source>
</evidence>
<dbReference type="PANTHER" id="PTHR33175">
    <property type="entry name" value="DNA-BINDING PROTEIN HU"/>
    <property type="match status" value="1"/>
</dbReference>
<keyword evidence="3 5" id="KW-0238">DNA-binding</keyword>
<feature type="region of interest" description="Disordered" evidence="4">
    <location>
        <begin position="56"/>
        <end position="90"/>
    </location>
</feature>
<protein>
    <submittedName>
        <fullName evidence="5">DNA-binding protein HU-beta</fullName>
    </submittedName>
</protein>
<dbReference type="InterPro" id="IPR000119">
    <property type="entry name" value="Hist_DNA-bd"/>
</dbReference>
<dbReference type="GO" id="GO:0005829">
    <property type="term" value="C:cytosol"/>
    <property type="evidence" value="ECO:0007669"/>
    <property type="project" value="TreeGrafter"/>
</dbReference>
<dbReference type="PROSITE" id="PS00045">
    <property type="entry name" value="HISTONE_LIKE"/>
    <property type="match status" value="1"/>
</dbReference>
<accession>A0A3B1A2I4</accession>
<dbReference type="SUPFAM" id="SSF47729">
    <property type="entry name" value="IHF-like DNA-binding proteins"/>
    <property type="match status" value="1"/>
</dbReference>
<dbReference type="CDD" id="cd13831">
    <property type="entry name" value="HU"/>
    <property type="match status" value="1"/>
</dbReference>
<dbReference type="Pfam" id="PF00216">
    <property type="entry name" value="Bac_DNA_binding"/>
    <property type="match status" value="1"/>
</dbReference>
<dbReference type="PANTHER" id="PTHR33175:SF3">
    <property type="entry name" value="DNA-BINDING PROTEIN HU-BETA"/>
    <property type="match status" value="1"/>
</dbReference>
<dbReference type="PRINTS" id="PR01727">
    <property type="entry name" value="DNABINDINGHU"/>
</dbReference>
<sequence length="90" mass="9395">MNKAELIDAVAEGADISKAAATRAVDTFVEAVTNTLKNGDQVTLVGFGTFSVRPRAARQGRNPRTGEPINIPASNNPAFKAGKALKDAVN</sequence>
<organism evidence="5">
    <name type="scientific">hydrothermal vent metagenome</name>
    <dbReference type="NCBI Taxonomy" id="652676"/>
    <lineage>
        <taxon>unclassified sequences</taxon>
        <taxon>metagenomes</taxon>
        <taxon>ecological metagenomes</taxon>
    </lineage>
</organism>
<dbReference type="GO" id="GO:0032991">
    <property type="term" value="C:protein-containing complex"/>
    <property type="evidence" value="ECO:0007669"/>
    <property type="project" value="UniProtKB-ARBA"/>
</dbReference>
<dbReference type="EMBL" id="UOFR01000014">
    <property type="protein sequence ID" value="VAW92379.1"/>
    <property type="molecule type" value="Genomic_DNA"/>
</dbReference>
<dbReference type="FunFam" id="4.10.520.10:FF:000001">
    <property type="entry name" value="DNA-binding protein HU"/>
    <property type="match status" value="1"/>
</dbReference>